<sequence length="92" mass="10076">MSERHYYASASTSSHTDDTDTDDCSTAPWKVPLFSKTIFNYFPASTSSHTDDTDTEQNGAVVGTFREPTPPPPPPPNLILTAMQNANVDNQK</sequence>
<evidence type="ECO:0000313" key="2">
    <source>
        <dbReference type="EMBL" id="KAK9681285.1"/>
    </source>
</evidence>
<protein>
    <submittedName>
        <fullName evidence="2">Uncharacterized protein</fullName>
    </submittedName>
</protein>
<name>A0AAW1HYF8_POPJA</name>
<keyword evidence="3" id="KW-1185">Reference proteome</keyword>
<gene>
    <name evidence="2" type="ORF">QE152_g38458</name>
</gene>
<evidence type="ECO:0000256" key="1">
    <source>
        <dbReference type="SAM" id="MobiDB-lite"/>
    </source>
</evidence>
<dbReference type="EMBL" id="JASPKY010000829">
    <property type="protein sequence ID" value="KAK9681285.1"/>
    <property type="molecule type" value="Genomic_DNA"/>
</dbReference>
<comment type="caution">
    <text evidence="2">The sequence shown here is derived from an EMBL/GenBank/DDBJ whole genome shotgun (WGS) entry which is preliminary data.</text>
</comment>
<proteinExistence type="predicted"/>
<reference evidence="2 3" key="1">
    <citation type="journal article" date="2024" name="BMC Genomics">
        <title>De novo assembly and annotation of Popillia japonica's genome with initial clues to its potential as an invasive pest.</title>
        <authorList>
            <person name="Cucini C."/>
            <person name="Boschi S."/>
            <person name="Funari R."/>
            <person name="Cardaioli E."/>
            <person name="Iannotti N."/>
            <person name="Marturano G."/>
            <person name="Paoli F."/>
            <person name="Bruttini M."/>
            <person name="Carapelli A."/>
            <person name="Frati F."/>
            <person name="Nardi F."/>
        </authorList>
    </citation>
    <scope>NUCLEOTIDE SEQUENCE [LARGE SCALE GENOMIC DNA]</scope>
    <source>
        <strain evidence="2">DMR45628</strain>
    </source>
</reference>
<dbReference type="Proteomes" id="UP001458880">
    <property type="component" value="Unassembled WGS sequence"/>
</dbReference>
<organism evidence="2 3">
    <name type="scientific">Popillia japonica</name>
    <name type="common">Japanese beetle</name>
    <dbReference type="NCBI Taxonomy" id="7064"/>
    <lineage>
        <taxon>Eukaryota</taxon>
        <taxon>Metazoa</taxon>
        <taxon>Ecdysozoa</taxon>
        <taxon>Arthropoda</taxon>
        <taxon>Hexapoda</taxon>
        <taxon>Insecta</taxon>
        <taxon>Pterygota</taxon>
        <taxon>Neoptera</taxon>
        <taxon>Endopterygota</taxon>
        <taxon>Coleoptera</taxon>
        <taxon>Polyphaga</taxon>
        <taxon>Scarabaeiformia</taxon>
        <taxon>Scarabaeidae</taxon>
        <taxon>Rutelinae</taxon>
        <taxon>Popillia</taxon>
    </lineage>
</organism>
<dbReference type="AlphaFoldDB" id="A0AAW1HYF8"/>
<evidence type="ECO:0000313" key="3">
    <source>
        <dbReference type="Proteomes" id="UP001458880"/>
    </source>
</evidence>
<feature type="region of interest" description="Disordered" evidence="1">
    <location>
        <begin position="1"/>
        <end position="27"/>
    </location>
</feature>
<accession>A0AAW1HYF8</accession>
<feature type="compositionally biased region" description="Pro residues" evidence="1">
    <location>
        <begin position="68"/>
        <end position="77"/>
    </location>
</feature>
<feature type="region of interest" description="Disordered" evidence="1">
    <location>
        <begin position="45"/>
        <end position="77"/>
    </location>
</feature>